<comment type="caution">
    <text evidence="2">The sequence shown here is derived from an EMBL/GenBank/DDBJ whole genome shotgun (WGS) entry which is preliminary data.</text>
</comment>
<evidence type="ECO:0000313" key="2">
    <source>
        <dbReference type="EMBL" id="MCU6796211.1"/>
    </source>
</evidence>
<proteinExistence type="predicted"/>
<accession>A0ABT2UQB1</accession>
<reference evidence="2 3" key="1">
    <citation type="submission" date="2022-09" db="EMBL/GenBank/DDBJ databases">
        <authorList>
            <person name="Han X.L."/>
            <person name="Wang Q."/>
            <person name="Lu T."/>
        </authorList>
    </citation>
    <scope>NUCLEOTIDE SEQUENCE [LARGE SCALE GENOMIC DNA]</scope>
    <source>
        <strain evidence="2 3">WQ 127069</strain>
    </source>
</reference>
<dbReference type="Proteomes" id="UP001652445">
    <property type="component" value="Unassembled WGS sequence"/>
</dbReference>
<sequence>MNKVIKTSLMKACMACLVSVALLPVAVSGTAFAAASVPPAPGMIRIDNKLTGTSDMVTVTGLSAGDIVKVYADGGTTTPLGTAAVGSGSNSAIITINQLGAAAGYVYVTVTQPAYSESRRIVKSYLAEPLSVAPSASNIRITNNSTGTPDTVALLGLQAGDLVKVYADASKTNLLGSATAVTGSREGTVVSIGQLGSTEGVVYVTLTELGKGESRATEKGYAGEAMSAKPKLAQIRVLNELSGTNDHIIVSGLQAGDILKVYASEKAASPLTQVTVAAGSDTADASLPQLSVGEGSVYMTITSPPLQESVRVVKQYRSEPITAAPSPSTIVVTNEPVGTDDRIELSGLAAGDIVKVYADASSTTVIGTATADSSSTQVKVLVPQLGRQAGYVYVTVTSSLRAESRRVIKAYAAELASGAPDRSQIQIHNAVGSEDTLTVNDLQAGDTVKVYADDISVVAIGSATASDDASSVVVHAALPGTGYGLVYITVTHKQEEESARTAKIYAAEPVTFPLSPNQLRVSNLAGAYGNDEVTAIAIKPGDTIKLYTDVLIATPIQTVDGGEASAITASGVTTATISGLQLNSNGGHIYVTITSEGKRESSRILKVYEAE</sequence>
<evidence type="ECO:0000313" key="3">
    <source>
        <dbReference type="Proteomes" id="UP001652445"/>
    </source>
</evidence>
<gene>
    <name evidence="2" type="ORF">OB236_29225</name>
</gene>
<name>A0ABT2UQB1_9BACL</name>
<keyword evidence="1" id="KW-0732">Signal</keyword>
<dbReference type="EMBL" id="JAOQIO010000099">
    <property type="protein sequence ID" value="MCU6796211.1"/>
    <property type="molecule type" value="Genomic_DNA"/>
</dbReference>
<evidence type="ECO:0000256" key="1">
    <source>
        <dbReference type="SAM" id="SignalP"/>
    </source>
</evidence>
<feature type="signal peptide" evidence="1">
    <location>
        <begin position="1"/>
        <end position="33"/>
    </location>
</feature>
<keyword evidence="3" id="KW-1185">Reference proteome</keyword>
<feature type="chain" id="PRO_5045839403" description="Peptidase" evidence="1">
    <location>
        <begin position="34"/>
        <end position="611"/>
    </location>
</feature>
<organism evidence="2 3">
    <name type="scientific">Paenibacillus baimaensis</name>
    <dbReference type="NCBI Taxonomy" id="2982185"/>
    <lineage>
        <taxon>Bacteria</taxon>
        <taxon>Bacillati</taxon>
        <taxon>Bacillota</taxon>
        <taxon>Bacilli</taxon>
        <taxon>Bacillales</taxon>
        <taxon>Paenibacillaceae</taxon>
        <taxon>Paenibacillus</taxon>
    </lineage>
</organism>
<evidence type="ECO:0008006" key="4">
    <source>
        <dbReference type="Google" id="ProtNLM"/>
    </source>
</evidence>
<protein>
    <recommendedName>
        <fullName evidence="4">Peptidase</fullName>
    </recommendedName>
</protein>
<dbReference type="RefSeq" id="WP_262687029.1">
    <property type="nucleotide sequence ID" value="NZ_JAOQIO010000099.1"/>
</dbReference>